<dbReference type="GO" id="GO:0046872">
    <property type="term" value="F:metal ion binding"/>
    <property type="evidence" value="ECO:0007669"/>
    <property type="project" value="UniProtKB-KW"/>
</dbReference>
<dbReference type="OrthoDB" id="9778595at2"/>
<feature type="compositionally biased region" description="Basic and acidic residues" evidence="11">
    <location>
        <begin position="1"/>
        <end position="17"/>
    </location>
</feature>
<evidence type="ECO:0000256" key="7">
    <source>
        <dbReference type="ARBA" id="ARBA00022827"/>
    </source>
</evidence>
<evidence type="ECO:0000256" key="10">
    <source>
        <dbReference type="ARBA" id="ARBA00048540"/>
    </source>
</evidence>
<proteinExistence type="predicted"/>
<evidence type="ECO:0000256" key="1">
    <source>
        <dbReference type="ARBA" id="ARBA00001946"/>
    </source>
</evidence>
<keyword evidence="6" id="KW-0479">Metal-binding</keyword>
<keyword evidence="8" id="KW-0460">Magnesium</keyword>
<evidence type="ECO:0000256" key="9">
    <source>
        <dbReference type="ARBA" id="ARBA00031306"/>
    </source>
</evidence>
<dbReference type="Pfam" id="PF02424">
    <property type="entry name" value="ApbE"/>
    <property type="match status" value="1"/>
</dbReference>
<reference evidence="12 13" key="1">
    <citation type="submission" date="2019-02" db="EMBL/GenBank/DDBJ databases">
        <title>Deep-cultivation of Planctomycetes and their phenomic and genomic characterization uncovers novel biology.</title>
        <authorList>
            <person name="Wiegand S."/>
            <person name="Jogler M."/>
            <person name="Boedeker C."/>
            <person name="Pinto D."/>
            <person name="Vollmers J."/>
            <person name="Rivas-Marin E."/>
            <person name="Kohn T."/>
            <person name="Peeters S.H."/>
            <person name="Heuer A."/>
            <person name="Rast P."/>
            <person name="Oberbeckmann S."/>
            <person name="Bunk B."/>
            <person name="Jeske O."/>
            <person name="Meyerdierks A."/>
            <person name="Storesund J.E."/>
            <person name="Kallscheuer N."/>
            <person name="Luecker S."/>
            <person name="Lage O.M."/>
            <person name="Pohl T."/>
            <person name="Merkel B.J."/>
            <person name="Hornburger P."/>
            <person name="Mueller R.-W."/>
            <person name="Bruemmer F."/>
            <person name="Labrenz M."/>
            <person name="Spormann A.M."/>
            <person name="Op den Camp H."/>
            <person name="Overmann J."/>
            <person name="Amann R."/>
            <person name="Jetten M.S.M."/>
            <person name="Mascher T."/>
            <person name="Medema M.H."/>
            <person name="Devos D.P."/>
            <person name="Kaster A.-K."/>
            <person name="Ovreas L."/>
            <person name="Rohde M."/>
            <person name="Galperin M.Y."/>
            <person name="Jogler C."/>
        </authorList>
    </citation>
    <scope>NUCLEOTIDE SEQUENCE [LARGE SCALE GENOMIC DNA]</scope>
    <source>
        <strain evidence="12 13">Pan189</strain>
    </source>
</reference>
<accession>A0A517R0E7</accession>
<dbReference type="RefSeq" id="WP_145363434.1">
    <property type="nucleotide sequence ID" value="NZ_CP036268.1"/>
</dbReference>
<dbReference type="EMBL" id="CP036268">
    <property type="protein sequence ID" value="QDT37304.1"/>
    <property type="molecule type" value="Genomic_DNA"/>
</dbReference>
<evidence type="ECO:0000256" key="2">
    <source>
        <dbReference type="ARBA" id="ARBA00011955"/>
    </source>
</evidence>
<evidence type="ECO:0000256" key="5">
    <source>
        <dbReference type="ARBA" id="ARBA00022679"/>
    </source>
</evidence>
<dbReference type="KEGG" id="svp:Pan189_16770"/>
<name>A0A517R0E7_9PLAN</name>
<keyword evidence="5" id="KW-0808">Transferase</keyword>
<comment type="catalytic activity">
    <reaction evidence="10">
        <text>L-threonyl-[protein] + FAD = FMN-L-threonyl-[protein] + AMP + H(+)</text>
        <dbReference type="Rhea" id="RHEA:36847"/>
        <dbReference type="Rhea" id="RHEA-COMP:11060"/>
        <dbReference type="Rhea" id="RHEA-COMP:11061"/>
        <dbReference type="ChEBI" id="CHEBI:15378"/>
        <dbReference type="ChEBI" id="CHEBI:30013"/>
        <dbReference type="ChEBI" id="CHEBI:57692"/>
        <dbReference type="ChEBI" id="CHEBI:74257"/>
        <dbReference type="ChEBI" id="CHEBI:456215"/>
        <dbReference type="EC" id="2.7.1.180"/>
    </reaction>
</comment>
<sequence>MSDRASRGSKPPADHGEQPASRRGFLRGDSARNALEAAQEQLADEVAGEESLIPTAGPTVRLSTQAMACEFSVVMNPGPASQVMRASDALDLVHVLEQKMTVYRDDADLVRVNEQAADGPVPVDEDLFEVLALALELCEQSDGAFDPTSGRQIDLWRRCRAERRLPTQRERDEVLAATGCADVALDREAKTVRFRSPQTSLNLGAIGKGFALDRAAEFLAEQEVDDFLLHGGHSSVAARGSHAGHDGWPVGIGNPLLTSKRFGTILLKDRAMSTSGSNIQYFRHEGRKYGHLLDPRTAMPTDGLLSVVVTAPSAALADALSTAFFVMGVEKAQTFCNTYTSVGAILIPPPTRGGRLDIVSIGIPDENLFLDTDQLVCGSD</sequence>
<dbReference type="PANTHER" id="PTHR30040">
    <property type="entry name" value="THIAMINE BIOSYNTHESIS LIPOPROTEIN APBE"/>
    <property type="match status" value="1"/>
</dbReference>
<dbReference type="Proteomes" id="UP000317318">
    <property type="component" value="Chromosome"/>
</dbReference>
<dbReference type="SUPFAM" id="SSF143631">
    <property type="entry name" value="ApbE-like"/>
    <property type="match status" value="1"/>
</dbReference>
<evidence type="ECO:0000313" key="12">
    <source>
        <dbReference type="EMBL" id="QDT37304.1"/>
    </source>
</evidence>
<evidence type="ECO:0000256" key="4">
    <source>
        <dbReference type="ARBA" id="ARBA00022630"/>
    </source>
</evidence>
<protein>
    <recommendedName>
        <fullName evidence="3">FAD:protein FMN transferase</fullName>
        <ecNumber evidence="2">2.7.1.180</ecNumber>
    </recommendedName>
    <alternativeName>
        <fullName evidence="9">Flavin transferase</fullName>
    </alternativeName>
</protein>
<evidence type="ECO:0000256" key="8">
    <source>
        <dbReference type="ARBA" id="ARBA00022842"/>
    </source>
</evidence>
<keyword evidence="7" id="KW-0274">FAD</keyword>
<evidence type="ECO:0000256" key="11">
    <source>
        <dbReference type="SAM" id="MobiDB-lite"/>
    </source>
</evidence>
<dbReference type="AlphaFoldDB" id="A0A517R0E7"/>
<dbReference type="EC" id="2.7.1.180" evidence="2"/>
<dbReference type="InterPro" id="IPR003374">
    <property type="entry name" value="ApbE-like_sf"/>
</dbReference>
<dbReference type="Gene3D" id="3.10.520.10">
    <property type="entry name" value="ApbE-like domains"/>
    <property type="match status" value="1"/>
</dbReference>
<feature type="region of interest" description="Disordered" evidence="11">
    <location>
        <begin position="1"/>
        <end position="29"/>
    </location>
</feature>
<keyword evidence="4" id="KW-0285">Flavoprotein</keyword>
<evidence type="ECO:0000313" key="13">
    <source>
        <dbReference type="Proteomes" id="UP000317318"/>
    </source>
</evidence>
<dbReference type="PANTHER" id="PTHR30040:SF2">
    <property type="entry name" value="FAD:PROTEIN FMN TRANSFERASE"/>
    <property type="match status" value="1"/>
</dbReference>
<dbReference type="InterPro" id="IPR024932">
    <property type="entry name" value="ApbE"/>
</dbReference>
<evidence type="ECO:0000256" key="3">
    <source>
        <dbReference type="ARBA" id="ARBA00016337"/>
    </source>
</evidence>
<keyword evidence="13" id="KW-1185">Reference proteome</keyword>
<evidence type="ECO:0000256" key="6">
    <source>
        <dbReference type="ARBA" id="ARBA00022723"/>
    </source>
</evidence>
<gene>
    <name evidence="12" type="primary">apbE_1</name>
    <name evidence="12" type="ORF">Pan189_16770</name>
</gene>
<keyword evidence="12" id="KW-0449">Lipoprotein</keyword>
<comment type="cofactor">
    <cofactor evidence="1">
        <name>Mg(2+)</name>
        <dbReference type="ChEBI" id="CHEBI:18420"/>
    </cofactor>
</comment>
<organism evidence="12 13">
    <name type="scientific">Stratiformator vulcanicus</name>
    <dbReference type="NCBI Taxonomy" id="2527980"/>
    <lineage>
        <taxon>Bacteria</taxon>
        <taxon>Pseudomonadati</taxon>
        <taxon>Planctomycetota</taxon>
        <taxon>Planctomycetia</taxon>
        <taxon>Planctomycetales</taxon>
        <taxon>Planctomycetaceae</taxon>
        <taxon>Stratiformator</taxon>
    </lineage>
</organism>
<dbReference type="GO" id="GO:0016740">
    <property type="term" value="F:transferase activity"/>
    <property type="evidence" value="ECO:0007669"/>
    <property type="project" value="UniProtKB-KW"/>
</dbReference>